<protein>
    <submittedName>
        <fullName evidence="1">Uncharacterized protein</fullName>
    </submittedName>
</protein>
<gene>
    <name evidence="1" type="ORF">CK203_098834</name>
</gene>
<comment type="caution">
    <text evidence="1">The sequence shown here is derived from an EMBL/GenBank/DDBJ whole genome shotgun (WGS) entry which is preliminary data.</text>
</comment>
<organism evidence="1 2">
    <name type="scientific">Vitis vinifera</name>
    <name type="common">Grape</name>
    <dbReference type="NCBI Taxonomy" id="29760"/>
    <lineage>
        <taxon>Eukaryota</taxon>
        <taxon>Viridiplantae</taxon>
        <taxon>Streptophyta</taxon>
        <taxon>Embryophyta</taxon>
        <taxon>Tracheophyta</taxon>
        <taxon>Spermatophyta</taxon>
        <taxon>Magnoliopsida</taxon>
        <taxon>eudicotyledons</taxon>
        <taxon>Gunneridae</taxon>
        <taxon>Pentapetalae</taxon>
        <taxon>rosids</taxon>
        <taxon>Vitales</taxon>
        <taxon>Vitaceae</taxon>
        <taxon>Viteae</taxon>
        <taxon>Vitis</taxon>
    </lineage>
</organism>
<dbReference type="Proteomes" id="UP000288805">
    <property type="component" value="Unassembled WGS sequence"/>
</dbReference>
<proteinExistence type="predicted"/>
<dbReference type="EMBL" id="QGNW01001796">
    <property type="protein sequence ID" value="RVW30497.1"/>
    <property type="molecule type" value="Genomic_DNA"/>
</dbReference>
<name>A0A438D526_VITVI</name>
<dbReference type="AlphaFoldDB" id="A0A438D526"/>
<reference evidence="1 2" key="1">
    <citation type="journal article" date="2018" name="PLoS Genet.">
        <title>Population sequencing reveals clonal diversity and ancestral inbreeding in the grapevine cultivar Chardonnay.</title>
        <authorList>
            <person name="Roach M.J."/>
            <person name="Johnson D.L."/>
            <person name="Bohlmann J."/>
            <person name="van Vuuren H.J."/>
            <person name="Jones S.J."/>
            <person name="Pretorius I.S."/>
            <person name="Schmidt S.A."/>
            <person name="Borneman A.R."/>
        </authorList>
    </citation>
    <scope>NUCLEOTIDE SEQUENCE [LARGE SCALE GENOMIC DNA]</scope>
    <source>
        <strain evidence="2">cv. Chardonnay</strain>
        <tissue evidence="1">Leaf</tissue>
    </source>
</reference>
<evidence type="ECO:0000313" key="1">
    <source>
        <dbReference type="EMBL" id="RVW30497.1"/>
    </source>
</evidence>
<evidence type="ECO:0000313" key="2">
    <source>
        <dbReference type="Proteomes" id="UP000288805"/>
    </source>
</evidence>
<sequence>MEELWARFVAQKKELEMEYQKQVDEMYFSGYRYCLKKNGIIQDISSLIFDDKSEIPDGSNPLLIGGHPDGRAISHFVCPIQVSFKLLIFVPLILHGGSGCGMPIFVGMTTSISYARANGVFPVGHLVSP</sequence>
<accession>A0A438D526</accession>